<reference evidence="2" key="1">
    <citation type="submission" date="2015-07" db="EMBL/GenBank/DDBJ databases">
        <title>Transcriptome Assembly of Anthurium amnicola.</title>
        <authorList>
            <person name="Suzuki J."/>
        </authorList>
    </citation>
    <scope>NUCLEOTIDE SEQUENCE</scope>
</reference>
<keyword evidence="2" id="KW-0808">Transferase</keyword>
<dbReference type="PANTHER" id="PTHR13132">
    <property type="entry name" value="ALPHA- 1,6 -FUCOSYLTRANSFERASE"/>
    <property type="match status" value="1"/>
</dbReference>
<organism evidence="2">
    <name type="scientific">Anthurium amnicola</name>
    <dbReference type="NCBI Taxonomy" id="1678845"/>
    <lineage>
        <taxon>Eukaryota</taxon>
        <taxon>Viridiplantae</taxon>
        <taxon>Streptophyta</taxon>
        <taxon>Embryophyta</taxon>
        <taxon>Tracheophyta</taxon>
        <taxon>Spermatophyta</taxon>
        <taxon>Magnoliopsida</taxon>
        <taxon>Liliopsida</taxon>
        <taxon>Araceae</taxon>
        <taxon>Pothoideae</taxon>
        <taxon>Potheae</taxon>
        <taxon>Anthurium</taxon>
    </lineage>
</organism>
<feature type="transmembrane region" description="Helical" evidence="1">
    <location>
        <begin position="28"/>
        <end position="50"/>
    </location>
</feature>
<sequence length="589" mass="68070">MEPTAQKSLERLVSQRALQMSASFPCKMLVLGFFCGVCITYFFLAALTSFKGLEFGGIFSTPTTAKSNSWNIIDFGVNRNISCRSVTEEIRSYKTPSKRHKLTDDERIMLLYSAWGTILNESDGRKGDFFNKVKLKKFTVPPAPHLEDCKLMAQINHHLDSYGENGSFPPWTTWKGYLRLKLFSPMSVVHKDESVYGQREILKQAYPPWIVGSDQDNFPLTRRVQRDIWVHQHPLNCRDSNVRFLVADWERLPGFGMGAQFAGMSGLLAIAINEKRILVTDYYNRADHNGCEGSSRSHWSCYFFPETSQECRDQAFKLMLRKEAWEKGIITVKENYTSKQIWAGHTPRLWGEPWNSLQPTTEIDGNLVMNHRKMDMRWWRAQALRYLMRFQSQYTCHLLNVARQKAFGLQAAEMVVENLPAEWPEIAPNRSGADIDQLVWSSHKPWAPRPLLSMHVRMGDKACEMKVVGFDQYMHLAEHIRKKFPHLRNIWLSTEMQDVVDKSSLYPNWNFYYTKVTRQVGNTTMALYEKMLGRETSTNYPLVNFIMASDADFFVGALGSTWCFLIDGMRNTGGKVMSGYLSVNKDRFW</sequence>
<dbReference type="GO" id="GO:0006487">
    <property type="term" value="P:protein N-linked glycosylation"/>
    <property type="evidence" value="ECO:0007669"/>
    <property type="project" value="TreeGrafter"/>
</dbReference>
<keyword evidence="1" id="KW-1133">Transmembrane helix</keyword>
<proteinExistence type="predicted"/>
<keyword evidence="1" id="KW-0812">Transmembrane</keyword>
<name>A0A1D1Y3W6_9ARAE</name>
<gene>
    <name evidence="2" type="primary">Fut8_1</name>
    <name evidence="2" type="ORF">g.98701</name>
</gene>
<evidence type="ECO:0000256" key="1">
    <source>
        <dbReference type="SAM" id="Phobius"/>
    </source>
</evidence>
<protein>
    <submittedName>
        <fullName evidence="2">Alpha-(1,6)-fucosyltransferase</fullName>
    </submittedName>
</protein>
<evidence type="ECO:0000313" key="2">
    <source>
        <dbReference type="EMBL" id="JAT49345.1"/>
    </source>
</evidence>
<keyword evidence="2" id="KW-0328">Glycosyltransferase</keyword>
<dbReference type="GO" id="GO:0046921">
    <property type="term" value="F:alpha-(1-&gt;6)-fucosyltransferase activity"/>
    <property type="evidence" value="ECO:0007669"/>
    <property type="project" value="TreeGrafter"/>
</dbReference>
<dbReference type="PANTHER" id="PTHR13132:SF29">
    <property type="entry name" value="ALPHA-(1,6)-FUCOSYLTRANSFERASE"/>
    <property type="match status" value="1"/>
</dbReference>
<accession>A0A1D1Y3W6</accession>
<dbReference type="AlphaFoldDB" id="A0A1D1Y3W6"/>
<keyword evidence="1" id="KW-0472">Membrane</keyword>
<dbReference type="Gene3D" id="3.40.50.11350">
    <property type="match status" value="1"/>
</dbReference>
<dbReference type="EMBL" id="GDJX01018591">
    <property type="protein sequence ID" value="JAT49345.1"/>
    <property type="molecule type" value="Transcribed_RNA"/>
</dbReference>